<dbReference type="OrthoDB" id="9795403at2"/>
<comment type="subcellular location">
    <subcellularLocation>
        <location evidence="2 10">Cell membrane</location>
        <topology evidence="2 10">Multi-pass membrane protein</topology>
    </subcellularLocation>
</comment>
<organism evidence="13 14">
    <name type="scientific">Chondromyces apiculatus DSM 436</name>
    <dbReference type="NCBI Taxonomy" id="1192034"/>
    <lineage>
        <taxon>Bacteria</taxon>
        <taxon>Pseudomonadati</taxon>
        <taxon>Myxococcota</taxon>
        <taxon>Polyangia</taxon>
        <taxon>Polyangiales</taxon>
        <taxon>Polyangiaceae</taxon>
        <taxon>Chondromyces</taxon>
    </lineage>
</organism>
<dbReference type="PANTHER" id="PTHR30183">
    <property type="entry name" value="MOLYBDENUM TRANSPORT SYSTEM PERMEASE PROTEIN MODB"/>
    <property type="match status" value="1"/>
</dbReference>
<feature type="transmembrane region" description="Helical" evidence="10">
    <location>
        <begin position="192"/>
        <end position="211"/>
    </location>
</feature>
<keyword evidence="6 11" id="KW-0500">Molybdenum</keyword>
<dbReference type="STRING" id="1192034.CAP_0898"/>
<comment type="caution">
    <text evidence="11">Lacks conserved residue(s) required for the propagation of feature annotation.</text>
</comment>
<evidence type="ECO:0000259" key="12">
    <source>
        <dbReference type="PROSITE" id="PS50928"/>
    </source>
</evidence>
<evidence type="ECO:0000256" key="8">
    <source>
        <dbReference type="ARBA" id="ARBA00022989"/>
    </source>
</evidence>
<dbReference type="PANTHER" id="PTHR30183:SF3">
    <property type="entry name" value="MOLYBDENUM TRANSPORT SYSTEM PERMEASE PROTEIN MODB"/>
    <property type="match status" value="1"/>
</dbReference>
<keyword evidence="5 11" id="KW-1003">Cell membrane</keyword>
<evidence type="ECO:0000313" key="13">
    <source>
        <dbReference type="EMBL" id="EYF00370.1"/>
    </source>
</evidence>
<evidence type="ECO:0000256" key="3">
    <source>
        <dbReference type="ARBA" id="ARBA00007069"/>
    </source>
</evidence>
<dbReference type="CDD" id="cd06261">
    <property type="entry name" value="TM_PBP2"/>
    <property type="match status" value="1"/>
</dbReference>
<comment type="similarity">
    <text evidence="3 11">Belongs to the binding-protein-dependent transport system permease family. CysTW subfamily.</text>
</comment>
<evidence type="ECO:0000256" key="7">
    <source>
        <dbReference type="ARBA" id="ARBA00022692"/>
    </source>
</evidence>
<evidence type="ECO:0000256" key="6">
    <source>
        <dbReference type="ARBA" id="ARBA00022505"/>
    </source>
</evidence>
<protein>
    <recommendedName>
        <fullName evidence="11">Molybdenum transport system permease</fullName>
    </recommendedName>
</protein>
<dbReference type="Proteomes" id="UP000019678">
    <property type="component" value="Unassembled WGS sequence"/>
</dbReference>
<sequence length="220" mass="22757">MDLFPIALSLRVAAIALGIAGPLGIAIAWVQAKRRYPLRWVVEALVLLPLVLPPSVIGYFLLVLFGRRGVLGPLLEGALGVRFVFSPAAAVMASTVVALPLVVKTAQPAIEAVPAELTQVGRSLGLGPLALLFRVTLPVAYRGVLAALVLGFARALGEFGATLMVAGNIPGLTNTMPIELFTAYQGGDDARAGIYVAVLTGMSLAVALVAARLSPREAAA</sequence>
<accession>A0A017SUT2</accession>
<evidence type="ECO:0000256" key="4">
    <source>
        <dbReference type="ARBA" id="ARBA00022448"/>
    </source>
</evidence>
<dbReference type="EMBL" id="ASRX01000114">
    <property type="protein sequence ID" value="EYF00370.1"/>
    <property type="molecule type" value="Genomic_DNA"/>
</dbReference>
<keyword evidence="4 10" id="KW-0813">Transport</keyword>
<dbReference type="InterPro" id="IPR000515">
    <property type="entry name" value="MetI-like"/>
</dbReference>
<dbReference type="PROSITE" id="PS50928">
    <property type="entry name" value="ABC_TM1"/>
    <property type="match status" value="1"/>
</dbReference>
<comment type="caution">
    <text evidence="13">The sequence shown here is derived from an EMBL/GenBank/DDBJ whole genome shotgun (WGS) entry which is preliminary data.</text>
</comment>
<comment type="function">
    <text evidence="1 11">Part of the binding-protein-dependent transport system for molybdenum; probably responsible for the translocation of the substrate across the membrane.</text>
</comment>
<dbReference type="GO" id="GO:0015098">
    <property type="term" value="F:molybdate ion transmembrane transporter activity"/>
    <property type="evidence" value="ECO:0007669"/>
    <property type="project" value="UniProtKB-UniRule"/>
</dbReference>
<keyword evidence="8 10" id="KW-1133">Transmembrane helix</keyword>
<dbReference type="NCBIfam" id="TIGR02141">
    <property type="entry name" value="modB_ABC"/>
    <property type="match status" value="1"/>
</dbReference>
<feature type="transmembrane region" description="Helical" evidence="10">
    <location>
        <begin position="42"/>
        <end position="64"/>
    </location>
</feature>
<dbReference type="SUPFAM" id="SSF161098">
    <property type="entry name" value="MetI-like"/>
    <property type="match status" value="1"/>
</dbReference>
<evidence type="ECO:0000256" key="10">
    <source>
        <dbReference type="RuleBase" id="RU363032"/>
    </source>
</evidence>
<keyword evidence="14" id="KW-1185">Reference proteome</keyword>
<gene>
    <name evidence="13" type="ORF">CAP_0898</name>
</gene>
<evidence type="ECO:0000256" key="9">
    <source>
        <dbReference type="ARBA" id="ARBA00023136"/>
    </source>
</evidence>
<dbReference type="InterPro" id="IPR035906">
    <property type="entry name" value="MetI-like_sf"/>
</dbReference>
<name>A0A017SUT2_9BACT</name>
<reference evidence="13 14" key="1">
    <citation type="submission" date="2013-05" db="EMBL/GenBank/DDBJ databases">
        <title>Genome assembly of Chondromyces apiculatus DSM 436.</title>
        <authorList>
            <person name="Sharma G."/>
            <person name="Khatri I."/>
            <person name="Kaur C."/>
            <person name="Mayilraj S."/>
            <person name="Subramanian S."/>
        </authorList>
    </citation>
    <scope>NUCLEOTIDE SEQUENCE [LARGE SCALE GENOMIC DNA]</scope>
    <source>
        <strain evidence="13 14">DSM 436</strain>
    </source>
</reference>
<keyword evidence="7 10" id="KW-0812">Transmembrane</keyword>
<evidence type="ECO:0000313" key="14">
    <source>
        <dbReference type="Proteomes" id="UP000019678"/>
    </source>
</evidence>
<evidence type="ECO:0000256" key="1">
    <source>
        <dbReference type="ARBA" id="ARBA00002949"/>
    </source>
</evidence>
<dbReference type="GO" id="GO:0005886">
    <property type="term" value="C:plasma membrane"/>
    <property type="evidence" value="ECO:0007669"/>
    <property type="project" value="UniProtKB-SubCell"/>
</dbReference>
<feature type="transmembrane region" description="Helical" evidence="10">
    <location>
        <begin position="6"/>
        <end position="30"/>
    </location>
</feature>
<dbReference type="Gene3D" id="1.10.3720.10">
    <property type="entry name" value="MetI-like"/>
    <property type="match status" value="1"/>
</dbReference>
<dbReference type="AlphaFoldDB" id="A0A017SUT2"/>
<evidence type="ECO:0000256" key="2">
    <source>
        <dbReference type="ARBA" id="ARBA00004651"/>
    </source>
</evidence>
<dbReference type="InterPro" id="IPR011867">
    <property type="entry name" value="ModB_ABC"/>
</dbReference>
<evidence type="ECO:0000256" key="11">
    <source>
        <dbReference type="RuleBase" id="RU365097"/>
    </source>
</evidence>
<dbReference type="eggNOG" id="COG4149">
    <property type="taxonomic scope" value="Bacteria"/>
</dbReference>
<evidence type="ECO:0000256" key="5">
    <source>
        <dbReference type="ARBA" id="ARBA00022475"/>
    </source>
</evidence>
<feature type="domain" description="ABC transmembrane type-1" evidence="12">
    <location>
        <begin position="6"/>
        <end position="210"/>
    </location>
</feature>
<feature type="transmembrane region" description="Helical" evidence="10">
    <location>
        <begin position="84"/>
        <end position="103"/>
    </location>
</feature>
<dbReference type="Pfam" id="PF00528">
    <property type="entry name" value="BPD_transp_1"/>
    <property type="match status" value="1"/>
</dbReference>
<keyword evidence="9 10" id="KW-0472">Membrane</keyword>
<proteinExistence type="inferred from homology"/>